<comment type="caution">
    <text evidence="8">The sequence shown here is derived from an EMBL/GenBank/DDBJ whole genome shotgun (WGS) entry which is preliminary data.</text>
</comment>
<keyword evidence="1" id="KW-0808">Transferase</keyword>
<evidence type="ECO:0000313" key="8">
    <source>
        <dbReference type="EMBL" id="NXY86116.1"/>
    </source>
</evidence>
<dbReference type="OrthoDB" id="9359997at2759"/>
<name>A0A7L4N890_9AVES</name>
<feature type="non-terminal residue" evidence="8">
    <location>
        <position position="56"/>
    </location>
</feature>
<feature type="non-terminal residue" evidence="8">
    <location>
        <position position="1"/>
    </location>
</feature>
<dbReference type="GO" id="GO:0016787">
    <property type="term" value="F:hydrolase activity"/>
    <property type="evidence" value="ECO:0007669"/>
    <property type="project" value="UniProtKB-KW"/>
</dbReference>
<proteinExistence type="predicted"/>
<evidence type="ECO:0000256" key="2">
    <source>
        <dbReference type="ARBA" id="ARBA00022695"/>
    </source>
</evidence>
<dbReference type="GO" id="GO:0035613">
    <property type="term" value="F:RNA stem-loop binding"/>
    <property type="evidence" value="ECO:0007669"/>
    <property type="project" value="TreeGrafter"/>
</dbReference>
<feature type="domain" description="Integrase catalytic" evidence="7">
    <location>
        <begin position="1"/>
        <end position="56"/>
    </location>
</feature>
<gene>
    <name evidence="8" type="primary">Hervk_0</name>
    <name evidence="8" type="ORF">CEYCYA_R12892</name>
</gene>
<keyword evidence="5" id="KW-0378">Hydrolase</keyword>
<dbReference type="PANTHER" id="PTHR41694">
    <property type="entry name" value="ENDOGENOUS RETROVIRUS GROUP K MEMBER POL PROTEIN"/>
    <property type="match status" value="1"/>
</dbReference>
<dbReference type="GO" id="GO:0003964">
    <property type="term" value="F:RNA-directed DNA polymerase activity"/>
    <property type="evidence" value="ECO:0007669"/>
    <property type="project" value="UniProtKB-KW"/>
</dbReference>
<dbReference type="InterPro" id="IPR036397">
    <property type="entry name" value="RNaseH_sf"/>
</dbReference>
<dbReference type="Proteomes" id="UP000586704">
    <property type="component" value="Unassembled WGS sequence"/>
</dbReference>
<keyword evidence="9" id="KW-1185">Reference proteome</keyword>
<dbReference type="Gene3D" id="3.30.420.10">
    <property type="entry name" value="Ribonuclease H-like superfamily/Ribonuclease H"/>
    <property type="match status" value="1"/>
</dbReference>
<dbReference type="PROSITE" id="PS50994">
    <property type="entry name" value="INTEGRASE"/>
    <property type="match status" value="1"/>
</dbReference>
<sequence>LAFSVLGVPSTVKSDNGPAYALQKTWQLLHLWGVDHTLGIPHSSTCQAIVECSHST</sequence>
<protein>
    <submittedName>
        <fullName evidence="8">PO113 protein</fullName>
    </submittedName>
</protein>
<organism evidence="8 9">
    <name type="scientific">Ceyx cyanopectus</name>
    <name type="common">Indigo-banded kingfisher</name>
    <dbReference type="NCBI Taxonomy" id="390723"/>
    <lineage>
        <taxon>Eukaryota</taxon>
        <taxon>Metazoa</taxon>
        <taxon>Chordata</taxon>
        <taxon>Craniata</taxon>
        <taxon>Vertebrata</taxon>
        <taxon>Euteleostomi</taxon>
        <taxon>Archelosauria</taxon>
        <taxon>Archosauria</taxon>
        <taxon>Dinosauria</taxon>
        <taxon>Saurischia</taxon>
        <taxon>Theropoda</taxon>
        <taxon>Coelurosauria</taxon>
        <taxon>Aves</taxon>
        <taxon>Neognathae</taxon>
        <taxon>Neoaves</taxon>
        <taxon>Telluraves</taxon>
        <taxon>Coraciimorphae</taxon>
        <taxon>Coraciiformes</taxon>
        <taxon>Alcedinidae</taxon>
        <taxon>Ceyx</taxon>
    </lineage>
</organism>
<dbReference type="AlphaFoldDB" id="A0A7L4N890"/>
<evidence type="ECO:0000256" key="6">
    <source>
        <dbReference type="ARBA" id="ARBA00022918"/>
    </source>
</evidence>
<evidence type="ECO:0000259" key="7">
    <source>
        <dbReference type="PROSITE" id="PS50994"/>
    </source>
</evidence>
<evidence type="ECO:0000256" key="1">
    <source>
        <dbReference type="ARBA" id="ARBA00022679"/>
    </source>
</evidence>
<evidence type="ECO:0000256" key="5">
    <source>
        <dbReference type="ARBA" id="ARBA00022801"/>
    </source>
</evidence>
<dbReference type="GO" id="GO:0015074">
    <property type="term" value="P:DNA integration"/>
    <property type="evidence" value="ECO:0007669"/>
    <property type="project" value="InterPro"/>
</dbReference>
<accession>A0A7L4N890</accession>
<dbReference type="SUPFAM" id="SSF53098">
    <property type="entry name" value="Ribonuclease H-like"/>
    <property type="match status" value="1"/>
</dbReference>
<dbReference type="EMBL" id="VYZU01044424">
    <property type="protein sequence ID" value="NXY86116.1"/>
    <property type="molecule type" value="Genomic_DNA"/>
</dbReference>
<dbReference type="PANTHER" id="PTHR41694:SF3">
    <property type="entry name" value="RNA-DIRECTED DNA POLYMERASE-RELATED"/>
    <property type="match status" value="1"/>
</dbReference>
<dbReference type="InterPro" id="IPR001584">
    <property type="entry name" value="Integrase_cat-core"/>
</dbReference>
<evidence type="ECO:0000313" key="9">
    <source>
        <dbReference type="Proteomes" id="UP000586704"/>
    </source>
</evidence>
<keyword evidence="4" id="KW-0255">Endonuclease</keyword>
<evidence type="ECO:0000256" key="4">
    <source>
        <dbReference type="ARBA" id="ARBA00022759"/>
    </source>
</evidence>
<keyword evidence="3" id="KW-0540">Nuclease</keyword>
<keyword evidence="6" id="KW-0695">RNA-directed DNA polymerase</keyword>
<dbReference type="InterPro" id="IPR012337">
    <property type="entry name" value="RNaseH-like_sf"/>
</dbReference>
<reference evidence="8 9" key="1">
    <citation type="submission" date="2020-02" db="EMBL/GenBank/DDBJ databases">
        <title>Bird 10,000 Genomes (B10K) Project - Family phase.</title>
        <authorList>
            <person name="Zhang G."/>
        </authorList>
    </citation>
    <scope>NUCLEOTIDE SEQUENCE [LARGE SCALE GENOMIC DNA]</scope>
    <source>
        <strain evidence="8">B10K-DU-013-51</strain>
        <tissue evidence="8">Mixed tissue sample</tissue>
    </source>
</reference>
<dbReference type="GO" id="GO:0004519">
    <property type="term" value="F:endonuclease activity"/>
    <property type="evidence" value="ECO:0007669"/>
    <property type="project" value="UniProtKB-KW"/>
</dbReference>
<evidence type="ECO:0000256" key="3">
    <source>
        <dbReference type="ARBA" id="ARBA00022722"/>
    </source>
</evidence>
<keyword evidence="2" id="KW-0548">Nucleotidyltransferase</keyword>